<sequence>MSAAEEAINNPGKKTAELWQIVEPMRPHILHEYGAGMLAQLDALFQQEAIKEQSEQSPAAHRLERSALKSAASDIIPGVTGVSEHSGRSQRHLEREVPMRIGSHPSEGGETERREVRLLKEYRSRGEWQESGSLIMSLSAEEQLQPEIAIHIGWNLIEQGYPQRALDVTDRSWQRWKASWGERPLVAALRLLRAYCRVVCRCELKRVFEATWSIRSLGSSPTTIENLPDAQIVAEYWNHKLIQEAFKEGLIDEQVFKPLVRQRLTAIVDFLHGSGRTMEAALFEVVRCECSDTREERLTCLRPFLTRSIADPSSEARVLLKLAAILTRYGDEENAWTALRRAEECFGARGSGTCRLESRLIRNQAVRPVNLNGLFGFVQLKQEFRDLGYPDGELRALSAAASTASEIAANGGLTLTYYEELAGITRATGNDLQLLREGLKVFSALSSNPSNVGKVIEGLQRCFETASDQMPASAGMAGMRLSQVYLAVGDREKSLKYANLSRECLRQTWKHELLSDATSGLARVLAAGNAFQDHMDAINLLQNSLKADQGHNYLRGQAEKLDQLASLEGKLAHRWADDQDALATHKSRETHWKCMREAIGVEMANSDLMESFKRCLADEDLRQAAKWMKSAMDKHATQPTPSTDAQIQHMRFSYMCSASRAGAPDADAITNIMSQGEKAVKAFERLGPHSIPISFAIEAARAFQTLAPYDSTQTTELYHKALGYLEMAESICTSMRLDLSSSSGLASLQQKRVIVSHKLHQEIYATALAICLALGDAELTWRWAQKSKARALSDMVASQIGSATQLESTADDHINFGKGVDLHQQKGAESESTAVRQQNLPNKRRADANEEDIRSTLSDILSAADGEVELERQAWIFDPPQARGLPPDSRVVIVEWVVVGEAIVMLIVDKDLIPKLNPLDITLHEVLFWKWNHLEGKEKPLSDRKALQTRNLLQGLVSGLENHTRRDDLLLLCPSSALHGIPLHALKVGGKVLIERNFVVYTPSITLLQQWYDGYKEKVAARPAAPRAAFLAAYEEEGHKKERDKIFGGLTDIAAKYGVEPKLGPEANRRNFLEAVRNADILHYHGHMMPHNNVLSHALVLSDGRTMYTEDKQQVLPRTHQEIRAHQDRVTVREVFSMRLMPSLVTLIACGSGVQDLAPGDEPLGLLSALFYAGAVTTVSTLWPVDSADGRRFAAIFYDRLREQLGESDAGAGGPSSPVNLAVPFTDAVRGLRRAGGESDLYCWAGYVMHGIWFL</sequence>
<feature type="region of interest" description="Disordered" evidence="1">
    <location>
        <begin position="827"/>
        <end position="851"/>
    </location>
</feature>
<feature type="domain" description="CHAT" evidence="2">
    <location>
        <begin position="964"/>
        <end position="1210"/>
    </location>
</feature>
<dbReference type="InParanoid" id="K2S9Z3"/>
<dbReference type="Proteomes" id="UP000007129">
    <property type="component" value="Unassembled WGS sequence"/>
</dbReference>
<protein>
    <submittedName>
        <fullName evidence="3">Tetratricopeptide repeat protein</fullName>
    </submittedName>
</protein>
<comment type="caution">
    <text evidence="3">The sequence shown here is derived from an EMBL/GenBank/DDBJ whole genome shotgun (WGS) entry which is preliminary data.</text>
</comment>
<reference evidence="3 4" key="1">
    <citation type="journal article" date="2012" name="BMC Genomics">
        <title>Tools to kill: Genome of one of the most destructive plant pathogenic fungi Macrophomina phaseolina.</title>
        <authorList>
            <person name="Islam M.S."/>
            <person name="Haque M.S."/>
            <person name="Islam M.M."/>
            <person name="Emdad E.M."/>
            <person name="Halim A."/>
            <person name="Hossen Q.M.M."/>
            <person name="Hossain M.Z."/>
            <person name="Ahmed B."/>
            <person name="Rahim S."/>
            <person name="Rahman M.S."/>
            <person name="Alam M.M."/>
            <person name="Hou S."/>
            <person name="Wan X."/>
            <person name="Saito J.A."/>
            <person name="Alam M."/>
        </authorList>
    </citation>
    <scope>NUCLEOTIDE SEQUENCE [LARGE SCALE GENOMIC DNA]</scope>
    <source>
        <strain evidence="3 4">MS6</strain>
    </source>
</reference>
<accession>K2S9Z3</accession>
<gene>
    <name evidence="3" type="ORF">MPH_09171</name>
</gene>
<dbReference type="InterPro" id="IPR011990">
    <property type="entry name" value="TPR-like_helical_dom_sf"/>
</dbReference>
<dbReference type="Pfam" id="PF12770">
    <property type="entry name" value="CHAT"/>
    <property type="match status" value="1"/>
</dbReference>
<dbReference type="SUPFAM" id="SSF48452">
    <property type="entry name" value="TPR-like"/>
    <property type="match status" value="1"/>
</dbReference>
<evidence type="ECO:0000313" key="3">
    <source>
        <dbReference type="EMBL" id="EKG13705.1"/>
    </source>
</evidence>
<evidence type="ECO:0000256" key="1">
    <source>
        <dbReference type="SAM" id="MobiDB-lite"/>
    </source>
</evidence>
<dbReference type="HOGENOM" id="CLU_290708_0_0_1"/>
<dbReference type="STRING" id="1126212.K2S9Z3"/>
<dbReference type="OrthoDB" id="3758190at2759"/>
<dbReference type="EMBL" id="AHHD01000387">
    <property type="protein sequence ID" value="EKG13705.1"/>
    <property type="molecule type" value="Genomic_DNA"/>
</dbReference>
<feature type="compositionally biased region" description="Polar residues" evidence="1">
    <location>
        <begin position="830"/>
        <end position="841"/>
    </location>
</feature>
<dbReference type="AlphaFoldDB" id="K2S9Z3"/>
<dbReference type="eggNOG" id="ENOG502SADU">
    <property type="taxonomic scope" value="Eukaryota"/>
</dbReference>
<evidence type="ECO:0000259" key="2">
    <source>
        <dbReference type="Pfam" id="PF12770"/>
    </source>
</evidence>
<name>K2S9Z3_MACPH</name>
<dbReference type="VEuPathDB" id="FungiDB:MPH_09171"/>
<organism evidence="3 4">
    <name type="scientific">Macrophomina phaseolina (strain MS6)</name>
    <name type="common">Charcoal rot fungus</name>
    <dbReference type="NCBI Taxonomy" id="1126212"/>
    <lineage>
        <taxon>Eukaryota</taxon>
        <taxon>Fungi</taxon>
        <taxon>Dikarya</taxon>
        <taxon>Ascomycota</taxon>
        <taxon>Pezizomycotina</taxon>
        <taxon>Dothideomycetes</taxon>
        <taxon>Dothideomycetes incertae sedis</taxon>
        <taxon>Botryosphaeriales</taxon>
        <taxon>Botryosphaeriaceae</taxon>
        <taxon>Macrophomina</taxon>
    </lineage>
</organism>
<evidence type="ECO:0000313" key="4">
    <source>
        <dbReference type="Proteomes" id="UP000007129"/>
    </source>
</evidence>
<dbReference type="InterPro" id="IPR024983">
    <property type="entry name" value="CHAT_dom"/>
</dbReference>
<proteinExistence type="predicted"/>